<dbReference type="OrthoDB" id="9793490at2"/>
<dbReference type="PANTHER" id="PTHR30450:SF1">
    <property type="entry name" value="D-METHIONINE TRANSPORT SYSTEM PERMEASE PROTEIN METI-RELATED"/>
    <property type="match status" value="1"/>
</dbReference>
<feature type="transmembrane region" description="Helical" evidence="8">
    <location>
        <begin position="18"/>
        <end position="41"/>
    </location>
</feature>
<evidence type="ECO:0000256" key="2">
    <source>
        <dbReference type="ARBA" id="ARBA00007069"/>
    </source>
</evidence>
<evidence type="ECO:0000313" key="10">
    <source>
        <dbReference type="EMBL" id="TCL59275.1"/>
    </source>
</evidence>
<organism evidence="10 11">
    <name type="scientific">Kineothrix alysoides</name>
    <dbReference type="NCBI Taxonomy" id="1469948"/>
    <lineage>
        <taxon>Bacteria</taxon>
        <taxon>Bacillati</taxon>
        <taxon>Bacillota</taxon>
        <taxon>Clostridia</taxon>
        <taxon>Lachnospirales</taxon>
        <taxon>Lachnospiraceae</taxon>
        <taxon>Kineothrix</taxon>
    </lineage>
</organism>
<dbReference type="STRING" id="1469948.GCA_000732725_00028"/>
<evidence type="ECO:0000256" key="6">
    <source>
        <dbReference type="ARBA" id="ARBA00022989"/>
    </source>
</evidence>
<name>A0A4R1R1Q5_9FIRM</name>
<evidence type="ECO:0000313" key="11">
    <source>
        <dbReference type="Proteomes" id="UP000295718"/>
    </source>
</evidence>
<dbReference type="Gene3D" id="1.10.3720.10">
    <property type="entry name" value="MetI-like"/>
    <property type="match status" value="1"/>
</dbReference>
<dbReference type="PANTHER" id="PTHR30450">
    <property type="entry name" value="ABC TRANSPORTER PERMEASE"/>
    <property type="match status" value="1"/>
</dbReference>
<proteinExistence type="inferred from homology"/>
<feature type="transmembrane region" description="Helical" evidence="8">
    <location>
        <begin position="189"/>
        <end position="208"/>
    </location>
</feature>
<sequence>MWDNATIMMLIKETGTTLYMTLTSTFFAYCIGLPMGIFLVITARDGLRPNAIVYKILDVIANVVRSVPFLILLMLLIPFTRYVVGRSYGATATIVPLTVAAAPFIARLVESSLLEVDRGVVEAAQSMGASTGTVVWKVFLGEARTSLIAGATIALGTILGYSAMAGAVGGGGLGDVAIRYGYYRYQADIMIVTVILLVILVQILQFIGTKMSRKLDKRITG</sequence>
<comment type="similarity">
    <text evidence="2">Belongs to the binding-protein-dependent transport system permease family. CysTW subfamily.</text>
</comment>
<dbReference type="PROSITE" id="PS50928">
    <property type="entry name" value="ABC_TM1"/>
    <property type="match status" value="1"/>
</dbReference>
<keyword evidence="6 8" id="KW-1133">Transmembrane helix</keyword>
<feature type="transmembrane region" description="Helical" evidence="8">
    <location>
        <begin position="53"/>
        <end position="77"/>
    </location>
</feature>
<keyword evidence="3 8" id="KW-0813">Transport</keyword>
<dbReference type="NCBIfam" id="NF008049">
    <property type="entry name" value="PRK10782.1"/>
    <property type="match status" value="1"/>
</dbReference>
<keyword evidence="7 8" id="KW-0472">Membrane</keyword>
<protein>
    <submittedName>
        <fullName evidence="10">D-methionine transport system permease protein</fullName>
    </submittedName>
</protein>
<dbReference type="InterPro" id="IPR000515">
    <property type="entry name" value="MetI-like"/>
</dbReference>
<dbReference type="SUPFAM" id="SSF161098">
    <property type="entry name" value="MetI-like"/>
    <property type="match status" value="1"/>
</dbReference>
<dbReference type="Proteomes" id="UP000295718">
    <property type="component" value="Unassembled WGS sequence"/>
</dbReference>
<dbReference type="CDD" id="cd06261">
    <property type="entry name" value="TM_PBP2"/>
    <property type="match status" value="1"/>
</dbReference>
<reference evidence="10 11" key="1">
    <citation type="submission" date="2019-03" db="EMBL/GenBank/DDBJ databases">
        <title>Genomic Encyclopedia of Type Strains, Phase IV (KMG-IV): sequencing the most valuable type-strain genomes for metagenomic binning, comparative biology and taxonomic classification.</title>
        <authorList>
            <person name="Goeker M."/>
        </authorList>
    </citation>
    <scope>NUCLEOTIDE SEQUENCE [LARGE SCALE GENOMIC DNA]</scope>
    <source>
        <strain evidence="10 11">DSM 100556</strain>
    </source>
</reference>
<evidence type="ECO:0000256" key="8">
    <source>
        <dbReference type="RuleBase" id="RU363032"/>
    </source>
</evidence>
<keyword evidence="4" id="KW-1003">Cell membrane</keyword>
<evidence type="ECO:0000256" key="4">
    <source>
        <dbReference type="ARBA" id="ARBA00022475"/>
    </source>
</evidence>
<comment type="caution">
    <text evidence="10">The sequence shown here is derived from an EMBL/GenBank/DDBJ whole genome shotgun (WGS) entry which is preliminary data.</text>
</comment>
<feature type="transmembrane region" description="Helical" evidence="8">
    <location>
        <begin position="147"/>
        <end position="169"/>
    </location>
</feature>
<comment type="subcellular location">
    <subcellularLocation>
        <location evidence="1 8">Cell membrane</location>
        <topology evidence="1 8">Multi-pass membrane protein</topology>
    </subcellularLocation>
</comment>
<dbReference type="GO" id="GO:0005886">
    <property type="term" value="C:plasma membrane"/>
    <property type="evidence" value="ECO:0007669"/>
    <property type="project" value="UniProtKB-SubCell"/>
</dbReference>
<evidence type="ECO:0000256" key="1">
    <source>
        <dbReference type="ARBA" id="ARBA00004651"/>
    </source>
</evidence>
<evidence type="ECO:0000256" key="3">
    <source>
        <dbReference type="ARBA" id="ARBA00022448"/>
    </source>
</evidence>
<feature type="domain" description="ABC transmembrane type-1" evidence="9">
    <location>
        <begin position="14"/>
        <end position="208"/>
    </location>
</feature>
<evidence type="ECO:0000256" key="7">
    <source>
        <dbReference type="ARBA" id="ARBA00023136"/>
    </source>
</evidence>
<evidence type="ECO:0000256" key="5">
    <source>
        <dbReference type="ARBA" id="ARBA00022692"/>
    </source>
</evidence>
<dbReference type="FunFam" id="1.10.3720.10:FF:000002">
    <property type="entry name" value="D-methionine ABC transporter permease MetI"/>
    <property type="match status" value="1"/>
</dbReference>
<dbReference type="AlphaFoldDB" id="A0A4R1R1Q5"/>
<dbReference type="Pfam" id="PF00528">
    <property type="entry name" value="BPD_transp_1"/>
    <property type="match status" value="1"/>
</dbReference>
<accession>A0A4R1R1Q5</accession>
<dbReference type="InterPro" id="IPR035906">
    <property type="entry name" value="MetI-like_sf"/>
</dbReference>
<dbReference type="InterPro" id="IPR051322">
    <property type="entry name" value="AA_ABC_Transporter_Permease"/>
</dbReference>
<dbReference type="EMBL" id="SLUO01000004">
    <property type="protein sequence ID" value="TCL59275.1"/>
    <property type="molecule type" value="Genomic_DNA"/>
</dbReference>
<dbReference type="GO" id="GO:0048473">
    <property type="term" value="P:D-methionine transmembrane transport"/>
    <property type="evidence" value="ECO:0007669"/>
    <property type="project" value="TreeGrafter"/>
</dbReference>
<keyword evidence="11" id="KW-1185">Reference proteome</keyword>
<evidence type="ECO:0000259" key="9">
    <source>
        <dbReference type="PROSITE" id="PS50928"/>
    </source>
</evidence>
<gene>
    <name evidence="10" type="ORF">EDD76_10411</name>
</gene>
<keyword evidence="5 8" id="KW-0812">Transmembrane</keyword>
<dbReference type="RefSeq" id="WP_031388818.1">
    <property type="nucleotide sequence ID" value="NZ_JPNB01000001.1"/>
</dbReference>